<name>A0A7J7QU70_MYOMY</name>
<dbReference type="GO" id="GO:0009986">
    <property type="term" value="C:cell surface"/>
    <property type="evidence" value="ECO:0007669"/>
    <property type="project" value="TreeGrafter"/>
</dbReference>
<dbReference type="SUPFAM" id="SSF57440">
    <property type="entry name" value="Kringle-like"/>
    <property type="match status" value="2"/>
</dbReference>
<dbReference type="InterPro" id="IPR013806">
    <property type="entry name" value="Kringle-like"/>
</dbReference>
<dbReference type="Pfam" id="PF00040">
    <property type="entry name" value="fn2"/>
    <property type="match status" value="2"/>
</dbReference>
<keyword evidence="6" id="KW-0278">Fertilization</keyword>
<dbReference type="PROSITE" id="PS51092">
    <property type="entry name" value="FN2_2"/>
    <property type="match status" value="2"/>
</dbReference>
<dbReference type="InterPro" id="IPR051666">
    <property type="entry name" value="SP_Capacitation_Regulator"/>
</dbReference>
<evidence type="ECO:0000313" key="9">
    <source>
        <dbReference type="EMBL" id="KAF6267369.1"/>
    </source>
</evidence>
<comment type="caution">
    <text evidence="9">The sequence shown here is derived from an EMBL/GenBank/DDBJ whole genome shotgun (WGS) entry which is preliminary data.</text>
</comment>
<comment type="caution">
    <text evidence="7">Lacks conserved residue(s) required for the propagation of feature annotation.</text>
</comment>
<dbReference type="GO" id="GO:0005615">
    <property type="term" value="C:extracellular space"/>
    <property type="evidence" value="ECO:0007669"/>
    <property type="project" value="UniProtKB-ARBA"/>
</dbReference>
<dbReference type="AlphaFoldDB" id="A0A7J7QU70"/>
<feature type="disulfide bond" evidence="7">
    <location>
        <begin position="58"/>
        <end position="84"/>
    </location>
</feature>
<evidence type="ECO:0000256" key="4">
    <source>
        <dbReference type="ARBA" id="ARBA00022737"/>
    </source>
</evidence>
<feature type="domain" description="Fibronectin type-II" evidence="8">
    <location>
        <begin position="8"/>
        <end position="52"/>
    </location>
</feature>
<gene>
    <name evidence="9" type="ORF">mMyoMyo1_001589</name>
</gene>
<keyword evidence="3" id="KW-0964">Secreted</keyword>
<feature type="disulfide bond" evidence="7">
    <location>
        <begin position="72"/>
        <end position="99"/>
    </location>
</feature>
<accession>A0A7J7QU70</accession>
<dbReference type="VEuPathDB" id="HostDB:LOC118657480"/>
<dbReference type="GO" id="GO:0033700">
    <property type="term" value="P:phospholipid efflux"/>
    <property type="evidence" value="ECO:0007669"/>
    <property type="project" value="UniProtKB-ARBA"/>
</dbReference>
<dbReference type="InterPro" id="IPR036943">
    <property type="entry name" value="FN_type2_sf"/>
</dbReference>
<organism evidence="9 10">
    <name type="scientific">Myotis myotis</name>
    <name type="common">Greater mouse-eared bat</name>
    <name type="synonym">Vespertilio myotis</name>
    <dbReference type="NCBI Taxonomy" id="51298"/>
    <lineage>
        <taxon>Eukaryota</taxon>
        <taxon>Metazoa</taxon>
        <taxon>Chordata</taxon>
        <taxon>Craniata</taxon>
        <taxon>Vertebrata</taxon>
        <taxon>Euteleostomi</taxon>
        <taxon>Mammalia</taxon>
        <taxon>Eutheria</taxon>
        <taxon>Laurasiatheria</taxon>
        <taxon>Chiroptera</taxon>
        <taxon>Yangochiroptera</taxon>
        <taxon>Vespertilionidae</taxon>
        <taxon>Myotis</taxon>
    </lineage>
</organism>
<dbReference type="Proteomes" id="UP000527355">
    <property type="component" value="Unassembled WGS sequence"/>
</dbReference>
<sequence length="107" mass="13178">MEAVCSFSLDGKCFFPFRYKDNLYYDCIKFKAKHKWCSVTENFEGYWKYCSETDFAKCVFPFWFRRTIYWGCTDDSEAFGKRWCSLTRNFNKEKVWKYCDDMYLPQH</sequence>
<keyword evidence="4" id="KW-0677">Repeat</keyword>
<proteinExistence type="inferred from homology"/>
<protein>
    <submittedName>
        <fullName evidence="9">Binder of sperm protein-like protein 1</fullName>
    </submittedName>
</protein>
<dbReference type="FunFam" id="2.10.10.10:FF:000005">
    <property type="entry name" value="Epididymal sperm binding protein 1"/>
    <property type="match status" value="1"/>
</dbReference>
<evidence type="ECO:0000256" key="2">
    <source>
        <dbReference type="ARBA" id="ARBA00010011"/>
    </source>
</evidence>
<dbReference type="GO" id="GO:0048240">
    <property type="term" value="P:sperm capacitation"/>
    <property type="evidence" value="ECO:0007669"/>
    <property type="project" value="TreeGrafter"/>
</dbReference>
<dbReference type="GO" id="GO:0007338">
    <property type="term" value="P:single fertilization"/>
    <property type="evidence" value="ECO:0007669"/>
    <property type="project" value="UniProtKB-KW"/>
</dbReference>
<evidence type="ECO:0000256" key="7">
    <source>
        <dbReference type="PROSITE-ProRule" id="PRU00479"/>
    </source>
</evidence>
<reference evidence="9 10" key="1">
    <citation type="journal article" date="2020" name="Nature">
        <title>Six reference-quality genomes reveal evolution of bat adaptations.</title>
        <authorList>
            <person name="Jebb D."/>
            <person name="Huang Z."/>
            <person name="Pippel M."/>
            <person name="Hughes G.M."/>
            <person name="Lavrichenko K."/>
            <person name="Devanna P."/>
            <person name="Winkler S."/>
            <person name="Jermiin L.S."/>
            <person name="Skirmuntt E.C."/>
            <person name="Katzourakis A."/>
            <person name="Burkitt-Gray L."/>
            <person name="Ray D.A."/>
            <person name="Sullivan K.A.M."/>
            <person name="Roscito J.G."/>
            <person name="Kirilenko B.M."/>
            <person name="Davalos L.M."/>
            <person name="Corthals A.P."/>
            <person name="Power M.L."/>
            <person name="Jones G."/>
            <person name="Ransome R.D."/>
            <person name="Dechmann D.K.N."/>
            <person name="Locatelli A.G."/>
            <person name="Puechmaille S.J."/>
            <person name="Fedrigo O."/>
            <person name="Jarvis E.D."/>
            <person name="Hiller M."/>
            <person name="Vernes S.C."/>
            <person name="Myers E.W."/>
            <person name="Teeling E.C."/>
        </authorList>
    </citation>
    <scope>NUCLEOTIDE SEQUENCE [LARGE SCALE GENOMIC DNA]</scope>
    <source>
        <strain evidence="9">MMyoMyo1</strain>
        <tissue evidence="9">Flight muscle</tissue>
    </source>
</reference>
<dbReference type="InterPro" id="IPR000562">
    <property type="entry name" value="FN_type2_dom"/>
</dbReference>
<dbReference type="SMART" id="SM00059">
    <property type="entry name" value="FN2"/>
    <property type="match status" value="2"/>
</dbReference>
<keyword evidence="10" id="KW-1185">Reference proteome</keyword>
<evidence type="ECO:0000259" key="8">
    <source>
        <dbReference type="PROSITE" id="PS51092"/>
    </source>
</evidence>
<feature type="domain" description="Fibronectin type-II" evidence="8">
    <location>
        <begin position="53"/>
        <end position="101"/>
    </location>
</feature>
<dbReference type="Gene3D" id="2.10.10.10">
    <property type="entry name" value="Fibronectin, type II, collagen-binding"/>
    <property type="match status" value="2"/>
</dbReference>
<keyword evidence="5 7" id="KW-1015">Disulfide bond</keyword>
<dbReference type="FunFam" id="2.10.10.10:FF:000003">
    <property type="entry name" value="binder of sperm protein homolog 1"/>
    <property type="match status" value="1"/>
</dbReference>
<evidence type="ECO:0000256" key="3">
    <source>
        <dbReference type="ARBA" id="ARBA00022525"/>
    </source>
</evidence>
<dbReference type="PANTHER" id="PTHR22918">
    <property type="entry name" value="SEMINAL PLASMA PROTEIN"/>
    <property type="match status" value="1"/>
</dbReference>
<comment type="subcellular location">
    <subcellularLocation>
        <location evidence="1">Secreted</location>
    </subcellularLocation>
</comment>
<dbReference type="GO" id="GO:0008201">
    <property type="term" value="F:heparin binding"/>
    <property type="evidence" value="ECO:0007669"/>
    <property type="project" value="TreeGrafter"/>
</dbReference>
<comment type="similarity">
    <text evidence="2">Belongs to the seminal plasma protein family.</text>
</comment>
<dbReference type="PANTHER" id="PTHR22918:SF4">
    <property type="entry name" value="BINDER OF SPERM PROTEIN HOMOLOG 1"/>
    <property type="match status" value="1"/>
</dbReference>
<dbReference type="EMBL" id="JABWUV010000056">
    <property type="protein sequence ID" value="KAF6267369.1"/>
    <property type="molecule type" value="Genomic_DNA"/>
</dbReference>
<evidence type="ECO:0000256" key="6">
    <source>
        <dbReference type="ARBA" id="ARBA00023279"/>
    </source>
</evidence>
<evidence type="ECO:0000256" key="1">
    <source>
        <dbReference type="ARBA" id="ARBA00004613"/>
    </source>
</evidence>
<evidence type="ECO:0000313" key="10">
    <source>
        <dbReference type="Proteomes" id="UP000527355"/>
    </source>
</evidence>
<dbReference type="GO" id="GO:1902492">
    <property type="term" value="P:positive regulation of sperm capacitation"/>
    <property type="evidence" value="ECO:0007669"/>
    <property type="project" value="UniProtKB-ARBA"/>
</dbReference>
<dbReference type="PROSITE" id="PS00023">
    <property type="entry name" value="FN2_1"/>
    <property type="match status" value="1"/>
</dbReference>
<evidence type="ECO:0000256" key="5">
    <source>
        <dbReference type="ARBA" id="ARBA00023157"/>
    </source>
</evidence>